<reference evidence="1 2" key="1">
    <citation type="submission" date="2017-08" db="EMBL/GenBank/DDBJ databases">
        <title>Mesorhizobium wenxinae sp. nov., a novel rhizobial species isolated from root nodules of chickpea (Cicer arietinum L.).</title>
        <authorList>
            <person name="Zhang J."/>
        </authorList>
    </citation>
    <scope>NUCLEOTIDE SEQUENCE [LARGE SCALE GENOMIC DNA]</scope>
    <source>
        <strain evidence="2">WYCCWR 10019</strain>
    </source>
</reference>
<dbReference type="AlphaFoldDB" id="A0A271KE35"/>
<keyword evidence="2" id="KW-1185">Reference proteome</keyword>
<sequence>MANISVGNEEFYVRYRHWREAGEPDSPLIMLNIFGAVDEAEAKLKLGKDMSGKGGILKKDCAVFNTFVSKHRRARPAFDENFASNLEFFKTPGGNPALKAFRATLAKYFSGLDLSDDEKYIINGALFVRVDIDPVVGTGDRRLFAIPAYALLAYDQNLKDKAWDLIDERIGKALDAVRSNVINVTGAVHLRLGDDDYPIYEPIVIGDGMVIMGRA</sequence>
<name>A0A271KE35_9HYPH</name>
<evidence type="ECO:0000313" key="1">
    <source>
        <dbReference type="EMBL" id="PAP93249.1"/>
    </source>
</evidence>
<evidence type="ECO:0000313" key="2">
    <source>
        <dbReference type="Proteomes" id="UP000215931"/>
    </source>
</evidence>
<organism evidence="1 2">
    <name type="scientific">Mesorhizobium wenxiniae</name>
    <dbReference type="NCBI Taxonomy" id="2014805"/>
    <lineage>
        <taxon>Bacteria</taxon>
        <taxon>Pseudomonadati</taxon>
        <taxon>Pseudomonadota</taxon>
        <taxon>Alphaproteobacteria</taxon>
        <taxon>Hyphomicrobiales</taxon>
        <taxon>Phyllobacteriaceae</taxon>
        <taxon>Mesorhizobium</taxon>
    </lineage>
</organism>
<dbReference type="Proteomes" id="UP000215931">
    <property type="component" value="Unassembled WGS sequence"/>
</dbReference>
<comment type="caution">
    <text evidence="1">The sequence shown here is derived from an EMBL/GenBank/DDBJ whole genome shotgun (WGS) entry which is preliminary data.</text>
</comment>
<gene>
    <name evidence="1" type="ORF">CIT31_22505</name>
</gene>
<protein>
    <submittedName>
        <fullName evidence="1">Uncharacterized protein</fullName>
    </submittedName>
</protein>
<proteinExistence type="predicted"/>
<dbReference type="EMBL" id="NPKH01000027">
    <property type="protein sequence ID" value="PAP93249.1"/>
    <property type="molecule type" value="Genomic_DNA"/>
</dbReference>
<accession>A0A271KE35</accession>